<dbReference type="SUPFAM" id="SSF52540">
    <property type="entry name" value="P-loop containing nucleoside triphosphate hydrolases"/>
    <property type="match status" value="1"/>
</dbReference>
<dbReference type="SMART" id="SM00382">
    <property type="entry name" value="AAA"/>
    <property type="match status" value="1"/>
</dbReference>
<accession>E0SGK7</accession>
<dbReference type="FunFam" id="3.40.50.300:FF:000016">
    <property type="entry name" value="Oligopeptide ABC transporter ATP-binding component"/>
    <property type="match status" value="1"/>
</dbReference>
<comment type="subunit">
    <text evidence="2">The complex is composed of two ATP-binding proteins (GsiA), two transmembrane proteins (GsiC and GsiD) and a solute-binding protein (GsiB).</text>
</comment>
<evidence type="ECO:0000256" key="1">
    <source>
        <dbReference type="ARBA" id="ARBA00004417"/>
    </source>
</evidence>
<evidence type="ECO:0000256" key="15">
    <source>
        <dbReference type="ARBA" id="ARBA00041187"/>
    </source>
</evidence>
<feature type="domain" description="ABC transporter" evidence="17">
    <location>
        <begin position="24"/>
        <end position="271"/>
    </location>
</feature>
<keyword evidence="9 18" id="KW-0067">ATP-binding</keyword>
<evidence type="ECO:0000256" key="14">
    <source>
        <dbReference type="ARBA" id="ARBA00039050"/>
    </source>
</evidence>
<dbReference type="NCBIfam" id="TIGR01727">
    <property type="entry name" value="oligo_HPY"/>
    <property type="match status" value="1"/>
</dbReference>
<evidence type="ECO:0000256" key="3">
    <source>
        <dbReference type="ARBA" id="ARBA00022448"/>
    </source>
</evidence>
<keyword evidence="10" id="KW-1278">Translocase</keyword>
<keyword evidence="19" id="KW-1185">Reference proteome</keyword>
<evidence type="ECO:0000256" key="11">
    <source>
        <dbReference type="ARBA" id="ARBA00023136"/>
    </source>
</evidence>
<evidence type="ECO:0000313" key="19">
    <source>
        <dbReference type="Proteomes" id="UP000006859"/>
    </source>
</evidence>
<dbReference type="GO" id="GO:0005524">
    <property type="term" value="F:ATP binding"/>
    <property type="evidence" value="ECO:0007669"/>
    <property type="project" value="UniProtKB-KW"/>
</dbReference>
<organism evidence="18 19">
    <name type="scientific">Dickeya dadantii (strain 3937)</name>
    <name type="common">Erwinia chrysanthemi (strain 3937)</name>
    <dbReference type="NCBI Taxonomy" id="198628"/>
    <lineage>
        <taxon>Bacteria</taxon>
        <taxon>Pseudomonadati</taxon>
        <taxon>Pseudomonadota</taxon>
        <taxon>Gammaproteobacteria</taxon>
        <taxon>Enterobacterales</taxon>
        <taxon>Pectobacteriaceae</taxon>
        <taxon>Dickeya</taxon>
    </lineage>
</organism>
<evidence type="ECO:0000256" key="16">
    <source>
        <dbReference type="ARBA" id="ARBA00047640"/>
    </source>
</evidence>
<dbReference type="EC" id="7.4.2.10" evidence="14"/>
<dbReference type="Gene3D" id="3.40.50.300">
    <property type="entry name" value="P-loop containing nucleotide triphosphate hydrolases"/>
    <property type="match status" value="1"/>
</dbReference>
<dbReference type="InterPro" id="IPR003439">
    <property type="entry name" value="ABC_transporter-like_ATP-bd"/>
</dbReference>
<dbReference type="InterPro" id="IPR013563">
    <property type="entry name" value="Oligopep_ABC_C"/>
</dbReference>
<evidence type="ECO:0000256" key="2">
    <source>
        <dbReference type="ARBA" id="ARBA00011469"/>
    </source>
</evidence>
<dbReference type="KEGG" id="ddd:Dda3937_00836"/>
<keyword evidence="3" id="KW-0813">Transport</keyword>
<dbReference type="eggNOG" id="COG4608">
    <property type="taxonomic scope" value="Bacteria"/>
</dbReference>
<dbReference type="Pfam" id="PF00005">
    <property type="entry name" value="ABC_tran"/>
    <property type="match status" value="1"/>
</dbReference>
<dbReference type="EMBL" id="CP002038">
    <property type="protein sequence ID" value="ADM97656.1"/>
    <property type="molecule type" value="Genomic_DNA"/>
</dbReference>
<evidence type="ECO:0000256" key="12">
    <source>
        <dbReference type="ARBA" id="ARBA00037530"/>
    </source>
</evidence>
<comment type="function">
    <text evidence="12">Part of the ABC transporter complex GsiABCD involved in glutathione import. Responsible for energy coupling to the transport system.</text>
</comment>
<evidence type="ECO:0000256" key="6">
    <source>
        <dbReference type="ARBA" id="ARBA00022737"/>
    </source>
</evidence>
<dbReference type="Proteomes" id="UP000006859">
    <property type="component" value="Chromosome"/>
</dbReference>
<proteinExistence type="inferred from homology"/>
<keyword evidence="6" id="KW-0677">Repeat</keyword>
<evidence type="ECO:0000313" key="18">
    <source>
        <dbReference type="EMBL" id="ADM97656.1"/>
    </source>
</evidence>
<dbReference type="Pfam" id="PF08352">
    <property type="entry name" value="oligo_HPY"/>
    <property type="match status" value="1"/>
</dbReference>
<evidence type="ECO:0000256" key="5">
    <source>
        <dbReference type="ARBA" id="ARBA00022519"/>
    </source>
</evidence>
<dbReference type="InterPro" id="IPR027417">
    <property type="entry name" value="P-loop_NTPase"/>
</dbReference>
<comment type="similarity">
    <text evidence="13">Belongs to the ABC transporter superfamily. Glutathione importer (TC 3.A.1.5.11) family.</text>
</comment>
<dbReference type="InterPro" id="IPR050319">
    <property type="entry name" value="ABC_transp_ATP-bind"/>
</dbReference>
<dbReference type="InterPro" id="IPR017871">
    <property type="entry name" value="ABC_transporter-like_CS"/>
</dbReference>
<dbReference type="PROSITE" id="PS50893">
    <property type="entry name" value="ABC_TRANSPORTER_2"/>
    <property type="match status" value="1"/>
</dbReference>
<evidence type="ECO:0000256" key="9">
    <source>
        <dbReference type="ARBA" id="ARBA00022840"/>
    </source>
</evidence>
<dbReference type="CDD" id="cd03257">
    <property type="entry name" value="ABC_NikE_OppD_transporters"/>
    <property type="match status" value="1"/>
</dbReference>
<evidence type="ECO:0000256" key="13">
    <source>
        <dbReference type="ARBA" id="ARBA00038416"/>
    </source>
</evidence>
<name>E0SGK7_DICD3</name>
<dbReference type="HOGENOM" id="CLU_000604_1_23_6"/>
<dbReference type="PANTHER" id="PTHR43776:SF15">
    <property type="entry name" value="GLUTATHIONE IMPORT ATP-BINDING PROTEIN GSIA"/>
    <property type="match status" value="1"/>
</dbReference>
<protein>
    <recommendedName>
        <fullName evidence="15">Glutathione import ATP-binding protein GsiA</fullName>
        <ecNumber evidence="14">7.4.2.10</ecNumber>
    </recommendedName>
</protein>
<evidence type="ECO:0000256" key="4">
    <source>
        <dbReference type="ARBA" id="ARBA00022475"/>
    </source>
</evidence>
<sequence>MPLPAGGAGRRRRMNGIRYPLLEAEEVDVTFPVSGRFPWQKREVLAVNGVSLQIAPGETLGLVGESGSGKSTLGRALLQLETLKHGRVRFNGIPVSDGLHSDVARLRQETAMIFQDPFSSLNPRQTLFQSIAEVLKVHKRLSPAATAERVNQLLAMVGLRPEHGRRYPHDLSGGQCQRAGIARALALEPQLVVADECVSALDVSIQGQIINLLMSLRAQMGLAMIFIAHDLAVVRRLCDRVAVMYLGRIVEEGPTEAVFNQPQHPYTAALISAIPDIDPDRPLPANGLMGEPPSPLALPPGCAFHPRCAHAVAACRQQSPSLQQQEHQRVACLRAGEWRQACASVPASDVIAAPGTVSPPITIPTLSTGESCHENL</sequence>
<dbReference type="InterPro" id="IPR003593">
    <property type="entry name" value="AAA+_ATPase"/>
</dbReference>
<dbReference type="GO" id="GO:0015833">
    <property type="term" value="P:peptide transport"/>
    <property type="evidence" value="ECO:0007669"/>
    <property type="project" value="InterPro"/>
</dbReference>
<comment type="subcellular location">
    <subcellularLocation>
        <location evidence="1">Cell inner membrane</location>
        <topology evidence="1">Peripheral membrane protein</topology>
    </subcellularLocation>
</comment>
<comment type="catalytic activity">
    <reaction evidence="16">
        <text>glutathione(out) + ATP + H2O = glutathione(in) + ADP + phosphate + H(+)</text>
        <dbReference type="Rhea" id="RHEA:29791"/>
        <dbReference type="ChEBI" id="CHEBI:15377"/>
        <dbReference type="ChEBI" id="CHEBI:15378"/>
        <dbReference type="ChEBI" id="CHEBI:30616"/>
        <dbReference type="ChEBI" id="CHEBI:43474"/>
        <dbReference type="ChEBI" id="CHEBI:57925"/>
        <dbReference type="ChEBI" id="CHEBI:456216"/>
        <dbReference type="EC" id="7.4.2.10"/>
    </reaction>
</comment>
<keyword evidence="5" id="KW-0997">Cell inner membrane</keyword>
<dbReference type="GO" id="GO:0016887">
    <property type="term" value="F:ATP hydrolysis activity"/>
    <property type="evidence" value="ECO:0007669"/>
    <property type="project" value="InterPro"/>
</dbReference>
<dbReference type="AlphaFoldDB" id="E0SGK7"/>
<reference evidence="18 19" key="1">
    <citation type="journal article" date="2011" name="J. Bacteriol.">
        <title>Genome sequence of the plant-pathogenic bacterium Dickeya dadantii 3937.</title>
        <authorList>
            <person name="Glasner J.D."/>
            <person name="Yang C.H."/>
            <person name="Reverchon S."/>
            <person name="Hugouvieux-Cotte-Pattat N."/>
            <person name="Condemine G."/>
            <person name="Bohin J.P."/>
            <person name="Van Gijsegem F."/>
            <person name="Yang S."/>
            <person name="Franza T."/>
            <person name="Expert D."/>
            <person name="Plunkett G. III"/>
            <person name="San Francisco M.J."/>
            <person name="Charkowski A.O."/>
            <person name="Py B."/>
            <person name="Bell K."/>
            <person name="Rauscher L."/>
            <person name="Rodriguez-Palenzuela P."/>
            <person name="Toussaint A."/>
            <person name="Holeva M.C."/>
            <person name="He S.Y."/>
            <person name="Douet V."/>
            <person name="Boccara M."/>
            <person name="Blanco C."/>
            <person name="Toth I."/>
            <person name="Anderson B.D."/>
            <person name="Biehl B.S."/>
            <person name="Mau B."/>
            <person name="Flynn S.M."/>
            <person name="Barras F."/>
            <person name="Lindeberg M."/>
            <person name="Birch P.R."/>
            <person name="Tsuyumu S."/>
            <person name="Shi X."/>
            <person name="Hibbing M."/>
            <person name="Yap M.N."/>
            <person name="Carpentier M."/>
            <person name="Dassa E."/>
            <person name="Umehara M."/>
            <person name="Kim J.F."/>
            <person name="Rusch M."/>
            <person name="Soni P."/>
            <person name="Mayhew G.F."/>
            <person name="Fouts D.E."/>
            <person name="Gill S.R."/>
            <person name="Blattner F.R."/>
            <person name="Keen N.T."/>
            <person name="Perna N.T."/>
        </authorList>
    </citation>
    <scope>NUCLEOTIDE SEQUENCE [LARGE SCALE GENOMIC DNA]</scope>
    <source>
        <strain evidence="18 19">3937</strain>
    </source>
</reference>
<dbReference type="PANTHER" id="PTHR43776">
    <property type="entry name" value="TRANSPORT ATP-BINDING PROTEIN"/>
    <property type="match status" value="1"/>
</dbReference>
<dbReference type="GO" id="GO:0005886">
    <property type="term" value="C:plasma membrane"/>
    <property type="evidence" value="ECO:0007669"/>
    <property type="project" value="UniProtKB-SubCell"/>
</dbReference>
<keyword evidence="7" id="KW-0547">Nucleotide-binding</keyword>
<keyword evidence="8" id="KW-0378">Hydrolase</keyword>
<dbReference type="STRING" id="198628.Dda3937_00836"/>
<evidence type="ECO:0000256" key="7">
    <source>
        <dbReference type="ARBA" id="ARBA00022741"/>
    </source>
</evidence>
<dbReference type="PROSITE" id="PS00211">
    <property type="entry name" value="ABC_TRANSPORTER_1"/>
    <property type="match status" value="1"/>
</dbReference>
<evidence type="ECO:0000259" key="17">
    <source>
        <dbReference type="PROSITE" id="PS50893"/>
    </source>
</evidence>
<gene>
    <name evidence="18" type="ordered locus">Dda3937_00836</name>
</gene>
<evidence type="ECO:0000256" key="10">
    <source>
        <dbReference type="ARBA" id="ARBA00022967"/>
    </source>
</evidence>
<keyword evidence="11" id="KW-0472">Membrane</keyword>
<evidence type="ECO:0000256" key="8">
    <source>
        <dbReference type="ARBA" id="ARBA00022801"/>
    </source>
</evidence>
<keyword evidence="4" id="KW-1003">Cell membrane</keyword>
<dbReference type="GO" id="GO:0055085">
    <property type="term" value="P:transmembrane transport"/>
    <property type="evidence" value="ECO:0007669"/>
    <property type="project" value="UniProtKB-ARBA"/>
</dbReference>